<protein>
    <submittedName>
        <fullName evidence="1">Uncharacterized protein</fullName>
    </submittedName>
</protein>
<organism evidence="1">
    <name type="scientific">viral metagenome</name>
    <dbReference type="NCBI Taxonomy" id="1070528"/>
    <lineage>
        <taxon>unclassified sequences</taxon>
        <taxon>metagenomes</taxon>
        <taxon>organismal metagenomes</taxon>
    </lineage>
</organism>
<sequence>MDTKGTKELIKALNPDSELRAIIQQEKSFIETSKLAQSESKQKAFRRGIKTLKNATRKGLRRTRKAIGSLFQKPFPKTKRVRRSNPITPSI</sequence>
<proteinExistence type="predicted"/>
<evidence type="ECO:0000313" key="1">
    <source>
        <dbReference type="EMBL" id="QHT12316.1"/>
    </source>
</evidence>
<accession>A0A6C0D5K3</accession>
<name>A0A6C0D5K3_9ZZZZ</name>
<dbReference type="AlphaFoldDB" id="A0A6C0D5K3"/>
<reference evidence="1" key="1">
    <citation type="journal article" date="2020" name="Nature">
        <title>Giant virus diversity and host interactions through global metagenomics.</title>
        <authorList>
            <person name="Schulz F."/>
            <person name="Roux S."/>
            <person name="Paez-Espino D."/>
            <person name="Jungbluth S."/>
            <person name="Walsh D.A."/>
            <person name="Denef V.J."/>
            <person name="McMahon K.D."/>
            <person name="Konstantinidis K.T."/>
            <person name="Eloe-Fadrosh E.A."/>
            <person name="Kyrpides N.C."/>
            <person name="Woyke T."/>
        </authorList>
    </citation>
    <scope>NUCLEOTIDE SEQUENCE</scope>
    <source>
        <strain evidence="1">GVMAG-M-3300023174-129</strain>
    </source>
</reference>
<dbReference type="EMBL" id="MN739543">
    <property type="protein sequence ID" value="QHT12316.1"/>
    <property type="molecule type" value="Genomic_DNA"/>
</dbReference>